<dbReference type="InterPro" id="IPR008391">
    <property type="entry name" value="AXE1_dom"/>
</dbReference>
<dbReference type="EMBL" id="UINC01040717">
    <property type="protein sequence ID" value="SVB40983.1"/>
    <property type="molecule type" value="Genomic_DNA"/>
</dbReference>
<gene>
    <name evidence="2" type="ORF">METZ01_LOCUS193837</name>
</gene>
<dbReference type="PANTHER" id="PTHR22946">
    <property type="entry name" value="DIENELACTONE HYDROLASE DOMAIN-CONTAINING PROTEIN-RELATED"/>
    <property type="match status" value="1"/>
</dbReference>
<dbReference type="Gene3D" id="3.40.50.1820">
    <property type="entry name" value="alpha/beta hydrolase"/>
    <property type="match status" value="1"/>
</dbReference>
<dbReference type="InterPro" id="IPR050261">
    <property type="entry name" value="FrsA_esterase"/>
</dbReference>
<protein>
    <recommendedName>
        <fullName evidence="1">Acetyl xylan esterase domain-containing protein</fullName>
    </recommendedName>
</protein>
<proteinExistence type="predicted"/>
<feature type="domain" description="Acetyl xylan esterase" evidence="1">
    <location>
        <begin position="103"/>
        <end position="243"/>
    </location>
</feature>
<dbReference type="InterPro" id="IPR029058">
    <property type="entry name" value="AB_hydrolase_fold"/>
</dbReference>
<dbReference type="Pfam" id="PF05448">
    <property type="entry name" value="AXE1"/>
    <property type="match status" value="1"/>
</dbReference>
<reference evidence="2" key="1">
    <citation type="submission" date="2018-05" db="EMBL/GenBank/DDBJ databases">
        <authorList>
            <person name="Lanie J.A."/>
            <person name="Ng W.-L."/>
            <person name="Kazmierczak K.M."/>
            <person name="Andrzejewski T.M."/>
            <person name="Davidsen T.M."/>
            <person name="Wayne K.J."/>
            <person name="Tettelin H."/>
            <person name="Glass J.I."/>
            <person name="Rusch D."/>
            <person name="Podicherti R."/>
            <person name="Tsui H.-C.T."/>
            <person name="Winkler M.E."/>
        </authorList>
    </citation>
    <scope>NUCLEOTIDE SEQUENCE</scope>
</reference>
<feature type="non-terminal residue" evidence="2">
    <location>
        <position position="428"/>
    </location>
</feature>
<dbReference type="SUPFAM" id="SSF53474">
    <property type="entry name" value="alpha/beta-Hydrolases"/>
    <property type="match status" value="1"/>
</dbReference>
<organism evidence="2">
    <name type="scientific">marine metagenome</name>
    <dbReference type="NCBI Taxonomy" id="408172"/>
    <lineage>
        <taxon>unclassified sequences</taxon>
        <taxon>metagenomes</taxon>
        <taxon>ecological metagenomes</taxon>
    </lineage>
</organism>
<dbReference type="PANTHER" id="PTHR22946:SF8">
    <property type="entry name" value="ACETYL XYLAN ESTERASE DOMAIN-CONTAINING PROTEIN"/>
    <property type="match status" value="1"/>
</dbReference>
<evidence type="ECO:0000259" key="1">
    <source>
        <dbReference type="Pfam" id="PF05448"/>
    </source>
</evidence>
<sequence>MSEITTQVSPLSTLMDEPVLVPRQSHEETTDFLLGQVRPFHLPDLNGWAAEAERIRNRVLDEVIFKGFPEAWRQRDPEVIWGGVIETGHGYRIRKLRYPALPDLWVPALLYEPGKLDEKTPAVLNMNGHVGPPGKAIDYKQIRCINLAKRGILALNPEWLYFGELRSSGFMHNQSGHLDLCGTAGIGVFYLAMQRGLDVLMDHANTDPERVAVTGLSGGGWQTIILSALDTRVKLAAPNAGYIGLDIRVKNRSDIGDIEQNPTDLATIADYPMLTAMLAPRPTLLLYNEKDDCCFKTERAYPSVYEPVKPLYEAMGVGDSFQFHNNIDPGNHNYDVDHRQHFYRFINKHFLADTETVDEEIPSEDEVLTEEELTVGLPDLNVDFLELARRLHEGIPHNRLPDGDDDDIRKWQKSGKESLKNILRYEPC</sequence>
<dbReference type="AlphaFoldDB" id="A0A382DTI9"/>
<name>A0A382DTI9_9ZZZZ</name>
<evidence type="ECO:0000313" key="2">
    <source>
        <dbReference type="EMBL" id="SVB40983.1"/>
    </source>
</evidence>
<accession>A0A382DTI9</accession>